<evidence type="ECO:0000256" key="6">
    <source>
        <dbReference type="SAM" id="MobiDB-lite"/>
    </source>
</evidence>
<evidence type="ECO:0000313" key="9">
    <source>
        <dbReference type="Proteomes" id="UP000663872"/>
    </source>
</evidence>
<dbReference type="SMART" id="SM00494">
    <property type="entry name" value="ChtBD2"/>
    <property type="match status" value="6"/>
</dbReference>
<dbReference type="GO" id="GO:0008061">
    <property type="term" value="F:chitin binding"/>
    <property type="evidence" value="ECO:0007669"/>
    <property type="project" value="UniProtKB-KW"/>
</dbReference>
<dbReference type="PANTHER" id="PTHR23301:SF0">
    <property type="entry name" value="CHITIN-BINDING TYPE-2 DOMAIN-CONTAINING PROTEIN-RELATED"/>
    <property type="match status" value="1"/>
</dbReference>
<dbReference type="Proteomes" id="UP000663872">
    <property type="component" value="Unassembled WGS sequence"/>
</dbReference>
<evidence type="ECO:0000256" key="5">
    <source>
        <dbReference type="ARBA" id="ARBA00023180"/>
    </source>
</evidence>
<dbReference type="SUPFAM" id="SSF57625">
    <property type="entry name" value="Invertebrate chitin-binding proteins"/>
    <property type="match status" value="6"/>
</dbReference>
<feature type="region of interest" description="Disordered" evidence="6">
    <location>
        <begin position="441"/>
        <end position="461"/>
    </location>
</feature>
<evidence type="ECO:0000256" key="4">
    <source>
        <dbReference type="ARBA" id="ARBA00023157"/>
    </source>
</evidence>
<gene>
    <name evidence="8" type="ORF">GRG538_LOCUS844</name>
</gene>
<keyword evidence="2" id="KW-0732">Signal</keyword>
<protein>
    <recommendedName>
        <fullName evidence="7">Chitin-binding type-2 domain-containing protein</fullName>
    </recommendedName>
</protein>
<keyword evidence="3" id="KW-0677">Repeat</keyword>
<dbReference type="Gene3D" id="2.170.140.10">
    <property type="entry name" value="Chitin binding domain"/>
    <property type="match status" value="5"/>
</dbReference>
<keyword evidence="5" id="KW-0325">Glycoprotein</keyword>
<dbReference type="InterPro" id="IPR036508">
    <property type="entry name" value="Chitin-bd_dom_sf"/>
</dbReference>
<organism evidence="8 9">
    <name type="scientific">Rotaria socialis</name>
    <dbReference type="NCBI Taxonomy" id="392032"/>
    <lineage>
        <taxon>Eukaryota</taxon>
        <taxon>Metazoa</taxon>
        <taxon>Spiralia</taxon>
        <taxon>Gnathifera</taxon>
        <taxon>Rotifera</taxon>
        <taxon>Eurotatoria</taxon>
        <taxon>Bdelloidea</taxon>
        <taxon>Philodinida</taxon>
        <taxon>Philodinidae</taxon>
        <taxon>Rotaria</taxon>
    </lineage>
</organism>
<name>A0A817SVZ5_9BILA</name>
<evidence type="ECO:0000259" key="7">
    <source>
        <dbReference type="PROSITE" id="PS50940"/>
    </source>
</evidence>
<accession>A0A817SVZ5</accession>
<feature type="domain" description="Chitin-binding type-2" evidence="7">
    <location>
        <begin position="480"/>
        <end position="534"/>
    </location>
</feature>
<keyword evidence="4" id="KW-1015">Disulfide bond</keyword>
<dbReference type="InterPro" id="IPR051940">
    <property type="entry name" value="Chitin_bind-dev_reg"/>
</dbReference>
<feature type="domain" description="Chitin-binding type-2" evidence="7">
    <location>
        <begin position="324"/>
        <end position="381"/>
    </location>
</feature>
<dbReference type="PROSITE" id="PS50940">
    <property type="entry name" value="CHIT_BIND_II"/>
    <property type="match status" value="6"/>
</dbReference>
<feature type="compositionally biased region" description="Low complexity" evidence="6">
    <location>
        <begin position="443"/>
        <end position="461"/>
    </location>
</feature>
<dbReference type="PANTHER" id="PTHR23301">
    <property type="entry name" value="CHITIN BINDING PERITROPHIN-A"/>
    <property type="match status" value="1"/>
</dbReference>
<sequence length="659" mass="73014">MLTFVSDREPSLVFLITNLKQSLAPNPSLDKSIQDAQCRSKPACVAACTAAQVACMNACVTAFTAESTPSSFQQVFYPIPSRNIFVLGPVTQTQLDYLVWQFQTRLNDNSTTAGSTIQLPNGFISFSIIQKKRRQAIEQQQLLTFTYRILYRLGVEIRRRNLMFARANKFIREYFINFNNLDDGFYADRDDCRKFHVCYGGTQSVRWCKDGMLWDEIKIGCSAQSITSCIGGRRKWGYEEATTTMQPTTTTGTLTAKGNYTCRLGATGFFADPSSCSIYHWCVLGVLQSTHRCNSGLHFSASANGCLWPKDAECEGQIAPPYSPIECAVGTSGYFPDPYDCSVFHYCDGVRGQSDSLLCSSGLVWSSRLESCAWPHEVTECQNTCPPNYSSQMRFADPVTCPQYVQCVDGHLEQRTCPNKFLFDRITKTCKPYEQAECHGGKPDTPIGTPTTTAPPTTTPDILTSNSGSLDIIKRQRSIRFSCVSDGYFGDSTDCRIYHVCVDGRDYRSMCAAGLAWEPLLRLCLSASLVGCQNSKSFEPPSASSHKKWLHSFTRAVVKSTTTTTTITTTATTSTTPSTTTSTTTPATPFGLPSIFSCAGRLNGYYADPVHCNKFHYCATGWHSVMECDSDLAYSARDNDCVPVDFADCGKNRLMRKKD</sequence>
<feature type="domain" description="Chitin-binding type-2" evidence="7">
    <location>
        <begin position="175"/>
        <end position="231"/>
    </location>
</feature>
<feature type="domain" description="Chitin-binding type-2" evidence="7">
    <location>
        <begin position="259"/>
        <end position="316"/>
    </location>
</feature>
<reference evidence="8" key="1">
    <citation type="submission" date="2021-02" db="EMBL/GenBank/DDBJ databases">
        <authorList>
            <person name="Nowell W R."/>
        </authorList>
    </citation>
    <scope>NUCLEOTIDE SEQUENCE</scope>
</reference>
<dbReference type="EMBL" id="CAJNYT010000025">
    <property type="protein sequence ID" value="CAF3304170.1"/>
    <property type="molecule type" value="Genomic_DNA"/>
</dbReference>
<dbReference type="Gene3D" id="3.20.20.80">
    <property type="entry name" value="Glycosidases"/>
    <property type="match status" value="1"/>
</dbReference>
<proteinExistence type="predicted"/>
<evidence type="ECO:0000256" key="1">
    <source>
        <dbReference type="ARBA" id="ARBA00022669"/>
    </source>
</evidence>
<feature type="domain" description="Chitin-binding type-2" evidence="7">
    <location>
        <begin position="595"/>
        <end position="651"/>
    </location>
</feature>
<dbReference type="InterPro" id="IPR002557">
    <property type="entry name" value="Chitin-bd_dom"/>
</dbReference>
<dbReference type="AlphaFoldDB" id="A0A817SVZ5"/>
<keyword evidence="1" id="KW-0147">Chitin-binding</keyword>
<dbReference type="GO" id="GO:0005576">
    <property type="term" value="C:extracellular region"/>
    <property type="evidence" value="ECO:0007669"/>
    <property type="project" value="InterPro"/>
</dbReference>
<evidence type="ECO:0000313" key="8">
    <source>
        <dbReference type="EMBL" id="CAF3304170.1"/>
    </source>
</evidence>
<comment type="caution">
    <text evidence="8">The sequence shown here is derived from an EMBL/GenBank/DDBJ whole genome shotgun (WGS) entry which is preliminary data.</text>
</comment>
<evidence type="ECO:0000256" key="2">
    <source>
        <dbReference type="ARBA" id="ARBA00022729"/>
    </source>
</evidence>
<feature type="domain" description="Chitin-binding type-2" evidence="7">
    <location>
        <begin position="382"/>
        <end position="440"/>
    </location>
</feature>
<evidence type="ECO:0000256" key="3">
    <source>
        <dbReference type="ARBA" id="ARBA00022737"/>
    </source>
</evidence>
<dbReference type="Pfam" id="PF01607">
    <property type="entry name" value="CBM_14"/>
    <property type="match status" value="6"/>
</dbReference>